<protein>
    <submittedName>
        <fullName evidence="1">Uncharacterized protein</fullName>
    </submittedName>
</protein>
<dbReference type="SUPFAM" id="SSF48371">
    <property type="entry name" value="ARM repeat"/>
    <property type="match status" value="1"/>
</dbReference>
<dbReference type="AlphaFoldDB" id="A0A4Y6PQG3"/>
<accession>A0A5B8Y610</accession>
<gene>
    <name evidence="1" type="ORF">FIV42_07490</name>
</gene>
<accession>A0A4Y6PQG3</accession>
<name>A0A4Y6PQG3_PERCE</name>
<dbReference type="InterPro" id="IPR016024">
    <property type="entry name" value="ARM-type_fold"/>
</dbReference>
<dbReference type="Proteomes" id="UP000315995">
    <property type="component" value="Chromosome"/>
</dbReference>
<dbReference type="RefSeq" id="WP_141197074.1">
    <property type="nucleotide sequence ID" value="NZ_CP041186.1"/>
</dbReference>
<sequence>MRRLERFLSDSSRLDAVACLARKAAPRLHSLAALTKASLTDDSSEVRLAAAELFSGLADQARRGEFDARFPAAGRSFDLFEKVLLLAQIHDPSDEVSEFARSRIVEVDDEVVMHQAVDALEILGRTGLALWIETVRRTSNDSGTTSFEAVLADVEDDRQTEFAVRLYDASLDYEERQSLIAKATSARRPKLHSLAAVLRAALFDASADRWDRSDETPVRRSAAERLLEVARLPENSTIPKRSGASCFYLRLLEKVLLLALLYDGEPQVQHEAAWQVLFRADRNVQIEALSILERVGIQDSEDWPTLIRKALNSRSGTSDEW</sequence>
<evidence type="ECO:0000313" key="2">
    <source>
        <dbReference type="Proteomes" id="UP000315995"/>
    </source>
</evidence>
<proteinExistence type="predicted"/>
<dbReference type="EMBL" id="CP041186">
    <property type="protein sequence ID" value="QDG50582.1"/>
    <property type="molecule type" value="Genomic_DNA"/>
</dbReference>
<keyword evidence="2" id="KW-1185">Reference proteome</keyword>
<organism evidence="1 2">
    <name type="scientific">Persicimonas caeni</name>
    <dbReference type="NCBI Taxonomy" id="2292766"/>
    <lineage>
        <taxon>Bacteria</taxon>
        <taxon>Deltaproteobacteria</taxon>
        <taxon>Bradymonadales</taxon>
        <taxon>Bradymonadaceae</taxon>
        <taxon>Persicimonas</taxon>
    </lineage>
</organism>
<evidence type="ECO:0000313" key="1">
    <source>
        <dbReference type="EMBL" id="QDG50582.1"/>
    </source>
</evidence>
<reference evidence="1 2" key="1">
    <citation type="submission" date="2019-06" db="EMBL/GenBank/DDBJ databases">
        <title>Persicimonas caeni gen. nov., sp. nov., a predatory bacterium isolated from solar saltern.</title>
        <authorList>
            <person name="Wang S."/>
        </authorList>
    </citation>
    <scope>NUCLEOTIDE SEQUENCE [LARGE SCALE GENOMIC DNA]</scope>
    <source>
        <strain evidence="1 2">YN101</strain>
    </source>
</reference>